<keyword evidence="1 11" id="KW-0479">Metal-binding</keyword>
<dbReference type="NCBIfam" id="TIGR00416">
    <property type="entry name" value="sms"/>
    <property type="match status" value="1"/>
</dbReference>
<dbReference type="Pfam" id="PF18073">
    <property type="entry name" value="Zn_ribbon_LapB"/>
    <property type="match status" value="1"/>
</dbReference>
<dbReference type="STRING" id="1817892.AUK40_03295"/>
<dbReference type="InterPro" id="IPR004504">
    <property type="entry name" value="DNA_repair_RadA"/>
</dbReference>
<dbReference type="InterPro" id="IPR003593">
    <property type="entry name" value="AAA+_ATPase"/>
</dbReference>
<evidence type="ECO:0000256" key="8">
    <source>
        <dbReference type="ARBA" id="ARBA00023016"/>
    </source>
</evidence>
<keyword evidence="4 13" id="KW-0863">Zinc-finger</keyword>
<comment type="domain">
    <text evidence="11">The middle region has homology to RecA with ATPase motifs including the RadA KNRFG motif, while the C-terminus is homologous to Lon protease.</text>
</comment>
<evidence type="ECO:0000256" key="9">
    <source>
        <dbReference type="ARBA" id="ARBA00023125"/>
    </source>
</evidence>
<proteinExistence type="inferred from homology"/>
<feature type="short sequence motif" description="RadA KNRFG motif" evidence="11">
    <location>
        <begin position="248"/>
        <end position="252"/>
    </location>
</feature>
<dbReference type="PROSITE" id="PS50162">
    <property type="entry name" value="RECA_2"/>
    <property type="match status" value="1"/>
</dbReference>
<feature type="binding site" evidence="11">
    <location>
        <begin position="92"/>
        <end position="99"/>
    </location>
    <ligand>
        <name>ATP</name>
        <dbReference type="ChEBI" id="CHEBI:30616"/>
    </ligand>
</feature>
<evidence type="ECO:0000256" key="12">
    <source>
        <dbReference type="NCBIfam" id="TIGR00416"/>
    </source>
</evidence>
<evidence type="ECO:0000256" key="5">
    <source>
        <dbReference type="ARBA" id="ARBA00022801"/>
    </source>
</evidence>
<sequence length="454" mass="49026">MVKLKTVYVCQQCAAEFPRWSGQCPSCSQWNTLVESVIEKERVGTKAGLAKETQALTEVRTESYPRILTTCQEFNVPLGGGIVPGSVVLLGGDPGIGKSTLMLSILDSLPQGTLSLYCSGEESLSQIKMRADRMGVKGQGIRLVSATDVADIISTLDEVNPAVAIIDSIQTLSDADLTGVPGSVGQVRECASRLITYAKKHHIAIFLIGHVTKEGVVAGPKTLEHMVDTVLYLEGDLVYHYRLLRATKNRFGGLSEIGVFEMTDRGLQEVKNVSNLFLTDQKEHTSGSALTVTIEGTRALMIELQALTVETGFGYPKRTASGFPLTRLQLLIAVLTRRCGARLMEHDVYANVVGGYRVQETGTDLAMCLAVASSLRDTVLPATSVAIGEVSLSGAIRPVSLLENRVKEAIKLGMKTVLVPQGQYDTIKRYQNSIDIRPASTLQEALRSLVSVEG</sequence>
<feature type="region of interest" description="Lon-protease-like" evidence="11">
    <location>
        <begin position="347"/>
        <end position="454"/>
    </location>
</feature>
<evidence type="ECO:0000256" key="1">
    <source>
        <dbReference type="ARBA" id="ARBA00022723"/>
    </source>
</evidence>
<dbReference type="GO" id="GO:0000725">
    <property type="term" value="P:recombinational repair"/>
    <property type="evidence" value="ECO:0007669"/>
    <property type="project" value="UniProtKB-UniRule"/>
</dbReference>
<feature type="domain" description="RecA family profile 1" evidence="14">
    <location>
        <begin position="63"/>
        <end position="211"/>
    </location>
</feature>
<keyword evidence="9 11" id="KW-0238">DNA-binding</keyword>
<keyword evidence="3 11" id="KW-0227">DNA damage</keyword>
<dbReference type="InterPro" id="IPR027417">
    <property type="entry name" value="P-loop_NTPase"/>
</dbReference>
<evidence type="ECO:0000256" key="6">
    <source>
        <dbReference type="ARBA" id="ARBA00022833"/>
    </source>
</evidence>
<evidence type="ECO:0000256" key="3">
    <source>
        <dbReference type="ARBA" id="ARBA00022763"/>
    </source>
</evidence>
<evidence type="ECO:0000313" key="16">
    <source>
        <dbReference type="Proteomes" id="UP000183245"/>
    </source>
</evidence>
<dbReference type="GO" id="GO:0003684">
    <property type="term" value="F:damaged DNA binding"/>
    <property type="evidence" value="ECO:0007669"/>
    <property type="project" value="InterPro"/>
</dbReference>
<evidence type="ECO:0000256" key="13">
    <source>
        <dbReference type="RuleBase" id="RU003555"/>
    </source>
</evidence>
<evidence type="ECO:0000313" key="15">
    <source>
        <dbReference type="EMBL" id="OIP97405.1"/>
    </source>
</evidence>
<keyword evidence="8 11" id="KW-0346">Stress response</keyword>
<dbReference type="SUPFAM" id="SSF54211">
    <property type="entry name" value="Ribosomal protein S5 domain 2-like"/>
    <property type="match status" value="1"/>
</dbReference>
<evidence type="ECO:0000256" key="11">
    <source>
        <dbReference type="HAMAP-Rule" id="MF_01498"/>
    </source>
</evidence>
<dbReference type="PANTHER" id="PTHR32472">
    <property type="entry name" value="DNA REPAIR PROTEIN RADA"/>
    <property type="match status" value="1"/>
</dbReference>
<dbReference type="Gene3D" id="3.30.230.10">
    <property type="match status" value="1"/>
</dbReference>
<reference evidence="15 16" key="1">
    <citation type="journal article" date="2016" name="Environ. Microbiol.">
        <title>Genomic resolution of a cold subsurface aquifer community provides metabolic insights for novel microbes adapted to high CO concentrations.</title>
        <authorList>
            <person name="Probst A.J."/>
            <person name="Castelle C.J."/>
            <person name="Singh A."/>
            <person name="Brown C.T."/>
            <person name="Anantharaman K."/>
            <person name="Sharon I."/>
            <person name="Hug L.A."/>
            <person name="Burstein D."/>
            <person name="Emerson J.B."/>
            <person name="Thomas B.C."/>
            <person name="Banfield J.F."/>
        </authorList>
    </citation>
    <scope>NUCLEOTIDE SEQUENCE [LARGE SCALE GENOMIC DNA]</scope>
    <source>
        <strain evidence="15">CG2_30_54_11</strain>
    </source>
</reference>
<comment type="function">
    <text evidence="11">Plays a role in repairing double-strand DNA breaks, probably involving stabilizing or processing branched DNA or blocked replication forks.</text>
</comment>
<dbReference type="GO" id="GO:0016787">
    <property type="term" value="F:hydrolase activity"/>
    <property type="evidence" value="ECO:0007669"/>
    <property type="project" value="UniProtKB-KW"/>
</dbReference>
<dbReference type="AlphaFoldDB" id="A0A1J5IJV6"/>
<dbReference type="PRINTS" id="PR01874">
    <property type="entry name" value="DNAREPAIRADA"/>
</dbReference>
<dbReference type="InterPro" id="IPR014721">
    <property type="entry name" value="Ribsml_uS5_D2-typ_fold_subgr"/>
</dbReference>
<comment type="similarity">
    <text evidence="11 13">Belongs to the RecA family. RadA subfamily.</text>
</comment>
<dbReference type="InterPro" id="IPR041166">
    <property type="entry name" value="Rubredoxin_2"/>
</dbReference>
<dbReference type="Proteomes" id="UP000183245">
    <property type="component" value="Unassembled WGS sequence"/>
</dbReference>
<keyword evidence="5" id="KW-0378">Hydrolase</keyword>
<gene>
    <name evidence="11" type="primary">radA</name>
    <name evidence="15" type="ORF">AUK40_03295</name>
</gene>
<keyword evidence="6 13" id="KW-0862">Zinc</keyword>
<keyword evidence="7 11" id="KW-0067">ATP-binding</keyword>
<protein>
    <recommendedName>
        <fullName evidence="11 12">DNA repair protein RadA</fullName>
    </recommendedName>
</protein>
<dbReference type="GO" id="GO:0005829">
    <property type="term" value="C:cytosol"/>
    <property type="evidence" value="ECO:0007669"/>
    <property type="project" value="TreeGrafter"/>
</dbReference>
<evidence type="ECO:0000259" key="14">
    <source>
        <dbReference type="PROSITE" id="PS50162"/>
    </source>
</evidence>
<dbReference type="Pfam" id="PF13541">
    <property type="entry name" value="ChlI"/>
    <property type="match status" value="1"/>
</dbReference>
<name>A0A1J5IJV6_9BACT</name>
<comment type="function">
    <text evidence="13">DNA-dependent ATPase involved in processing of recombination intermediates, plays a role in repairing DNA breaks. Stimulates the branch migration of RecA-mediated strand transfer reactions, allowing the 3' invading strand to extend heteroduplex DNA faster. Binds ssDNA in the presence of ADP but not other nucleotides, has ATPase activity that is stimulated by ssDNA and various branched DNA structures, but inhibited by SSB. Does not have RecA's homology-searching function.</text>
</comment>
<dbReference type="GO" id="GO:0140664">
    <property type="term" value="F:ATP-dependent DNA damage sensor activity"/>
    <property type="evidence" value="ECO:0007669"/>
    <property type="project" value="InterPro"/>
</dbReference>
<dbReference type="EMBL" id="MNZT01000057">
    <property type="protein sequence ID" value="OIP97405.1"/>
    <property type="molecule type" value="Genomic_DNA"/>
</dbReference>
<organism evidence="15 16">
    <name type="scientific">Candidatus Wirthbacteria bacterium CG2_30_54_11</name>
    <dbReference type="NCBI Taxonomy" id="1817892"/>
    <lineage>
        <taxon>Bacteria</taxon>
        <taxon>Candidatus Wirthbacteria</taxon>
    </lineage>
</organism>
<dbReference type="Gene3D" id="3.40.50.300">
    <property type="entry name" value="P-loop containing nucleotide triphosphate hydrolases"/>
    <property type="match status" value="1"/>
</dbReference>
<dbReference type="SUPFAM" id="SSF52540">
    <property type="entry name" value="P-loop containing nucleoside triphosphate hydrolases"/>
    <property type="match status" value="1"/>
</dbReference>
<evidence type="ECO:0000256" key="10">
    <source>
        <dbReference type="ARBA" id="ARBA00023204"/>
    </source>
</evidence>
<evidence type="ECO:0000256" key="2">
    <source>
        <dbReference type="ARBA" id="ARBA00022741"/>
    </source>
</evidence>
<comment type="caution">
    <text evidence="15">The sequence shown here is derived from an EMBL/GenBank/DDBJ whole genome shotgun (WGS) entry which is preliminary data.</text>
</comment>
<dbReference type="GO" id="GO:0008270">
    <property type="term" value="F:zinc ion binding"/>
    <property type="evidence" value="ECO:0007669"/>
    <property type="project" value="UniProtKB-KW"/>
</dbReference>
<dbReference type="SMART" id="SM00382">
    <property type="entry name" value="AAA"/>
    <property type="match status" value="1"/>
</dbReference>
<dbReference type="InterPro" id="IPR020588">
    <property type="entry name" value="RecA_ATP-bd"/>
</dbReference>
<dbReference type="PANTHER" id="PTHR32472:SF10">
    <property type="entry name" value="DNA REPAIR PROTEIN RADA-LIKE PROTEIN"/>
    <property type="match status" value="1"/>
</dbReference>
<dbReference type="HAMAP" id="MF_01498">
    <property type="entry name" value="RadA_bact"/>
    <property type="match status" value="1"/>
</dbReference>
<dbReference type="GO" id="GO:0005524">
    <property type="term" value="F:ATP binding"/>
    <property type="evidence" value="ECO:0007669"/>
    <property type="project" value="UniProtKB-UniRule"/>
</dbReference>
<evidence type="ECO:0000256" key="7">
    <source>
        <dbReference type="ARBA" id="ARBA00022840"/>
    </source>
</evidence>
<dbReference type="Pfam" id="PF13481">
    <property type="entry name" value="AAA_25"/>
    <property type="match status" value="1"/>
</dbReference>
<dbReference type="FunFam" id="3.40.50.300:FF:000050">
    <property type="entry name" value="DNA repair protein RadA"/>
    <property type="match status" value="1"/>
</dbReference>
<dbReference type="CDD" id="cd01121">
    <property type="entry name" value="RadA_SMS_N"/>
    <property type="match status" value="1"/>
</dbReference>
<dbReference type="InterPro" id="IPR020568">
    <property type="entry name" value="Ribosomal_Su5_D2-typ_SF"/>
</dbReference>
<evidence type="ECO:0000256" key="4">
    <source>
        <dbReference type="ARBA" id="ARBA00022771"/>
    </source>
</evidence>
<keyword evidence="2 11" id="KW-0547">Nucleotide-binding</keyword>
<keyword evidence="10 11" id="KW-0234">DNA repair</keyword>
<accession>A0A1J5IJV6</accession>